<feature type="compositionally biased region" description="Basic and acidic residues" evidence="1">
    <location>
        <begin position="16"/>
        <end position="25"/>
    </location>
</feature>
<evidence type="ECO:0000313" key="3">
    <source>
        <dbReference type="Proteomes" id="UP001500253"/>
    </source>
</evidence>
<sequence>MQMLRCTGDTVLLPPGDHHQDHEQHPGVFGKVKESQSGSEIGSHVGPPVERLHST</sequence>
<protein>
    <submittedName>
        <fullName evidence="2">Uncharacterized protein</fullName>
    </submittedName>
</protein>
<name>A0ABN3GS35_9ACTN</name>
<comment type="caution">
    <text evidence="2">The sequence shown here is derived from an EMBL/GenBank/DDBJ whole genome shotgun (WGS) entry which is preliminary data.</text>
</comment>
<dbReference type="Proteomes" id="UP001500253">
    <property type="component" value="Unassembled WGS sequence"/>
</dbReference>
<proteinExistence type="predicted"/>
<feature type="region of interest" description="Disordered" evidence="1">
    <location>
        <begin position="1"/>
        <end position="55"/>
    </location>
</feature>
<accession>A0ABN3GS35</accession>
<gene>
    <name evidence="2" type="ORF">GCM10010246_57250</name>
</gene>
<keyword evidence="3" id="KW-1185">Reference proteome</keyword>
<evidence type="ECO:0000256" key="1">
    <source>
        <dbReference type="SAM" id="MobiDB-lite"/>
    </source>
</evidence>
<evidence type="ECO:0000313" key="2">
    <source>
        <dbReference type="EMBL" id="GAA2359636.1"/>
    </source>
</evidence>
<dbReference type="EMBL" id="BAAASD010000029">
    <property type="protein sequence ID" value="GAA2359636.1"/>
    <property type="molecule type" value="Genomic_DNA"/>
</dbReference>
<reference evidence="2 3" key="1">
    <citation type="journal article" date="2019" name="Int. J. Syst. Evol. Microbiol.">
        <title>The Global Catalogue of Microorganisms (GCM) 10K type strain sequencing project: providing services to taxonomists for standard genome sequencing and annotation.</title>
        <authorList>
            <consortium name="The Broad Institute Genomics Platform"/>
            <consortium name="The Broad Institute Genome Sequencing Center for Infectious Disease"/>
            <person name="Wu L."/>
            <person name="Ma J."/>
        </authorList>
    </citation>
    <scope>NUCLEOTIDE SEQUENCE [LARGE SCALE GENOMIC DNA]</scope>
    <source>
        <strain evidence="2 3">JCM 4316</strain>
    </source>
</reference>
<organism evidence="2 3">
    <name type="scientific">Streptomyces cuspidosporus</name>
    <dbReference type="NCBI Taxonomy" id="66882"/>
    <lineage>
        <taxon>Bacteria</taxon>
        <taxon>Bacillati</taxon>
        <taxon>Actinomycetota</taxon>
        <taxon>Actinomycetes</taxon>
        <taxon>Kitasatosporales</taxon>
        <taxon>Streptomycetaceae</taxon>
        <taxon>Streptomyces</taxon>
    </lineage>
</organism>